<evidence type="ECO:0000313" key="3">
    <source>
        <dbReference type="Proteomes" id="UP000254331"/>
    </source>
</evidence>
<organism evidence="2 3">
    <name type="scientific">Proteus vulgaris</name>
    <dbReference type="NCBI Taxonomy" id="585"/>
    <lineage>
        <taxon>Bacteria</taxon>
        <taxon>Pseudomonadati</taxon>
        <taxon>Pseudomonadota</taxon>
        <taxon>Gammaproteobacteria</taxon>
        <taxon>Enterobacterales</taxon>
        <taxon>Morganellaceae</taxon>
        <taxon>Proteus</taxon>
    </lineage>
</organism>
<name>A0A379FCX6_PROVU</name>
<dbReference type="RefSeq" id="WP_049236201.1">
    <property type="nucleotide sequence ID" value="NZ_JBFEIC010000002.1"/>
</dbReference>
<sequence>MKYLVLTIGLLLSLNVSAKMTNCDIAKEAFRDSGSIISDTFLFGMNSDGKPAEYNYYHTWYKNYYPKKIGAIKDRYDSYTKKVDSNNPIFLGITSIIQANNIAKGMDLYLEDKSNKDKLKEAQELYNSMYQQLVKDCGKI</sequence>
<reference evidence="2 3" key="1">
    <citation type="submission" date="2018-06" db="EMBL/GenBank/DDBJ databases">
        <authorList>
            <consortium name="Pathogen Informatics"/>
            <person name="Doyle S."/>
        </authorList>
    </citation>
    <scope>NUCLEOTIDE SEQUENCE [LARGE SCALE GENOMIC DNA]</scope>
    <source>
        <strain evidence="2 3">NCTC10376</strain>
    </source>
</reference>
<accession>A0A379FCX6</accession>
<keyword evidence="1" id="KW-0732">Signal</keyword>
<protein>
    <submittedName>
        <fullName evidence="2">Uncharacterized protein</fullName>
    </submittedName>
</protein>
<dbReference type="Proteomes" id="UP000254331">
    <property type="component" value="Unassembled WGS sequence"/>
</dbReference>
<evidence type="ECO:0000256" key="1">
    <source>
        <dbReference type="SAM" id="SignalP"/>
    </source>
</evidence>
<proteinExistence type="predicted"/>
<dbReference type="AlphaFoldDB" id="A0A379FCX6"/>
<gene>
    <name evidence="2" type="ORF">NCTC10376_03360</name>
</gene>
<evidence type="ECO:0000313" key="2">
    <source>
        <dbReference type="EMBL" id="SUC17417.1"/>
    </source>
</evidence>
<feature type="chain" id="PRO_5016846594" evidence="1">
    <location>
        <begin position="19"/>
        <end position="140"/>
    </location>
</feature>
<dbReference type="EMBL" id="UGTW01000001">
    <property type="protein sequence ID" value="SUC17417.1"/>
    <property type="molecule type" value="Genomic_DNA"/>
</dbReference>
<feature type="signal peptide" evidence="1">
    <location>
        <begin position="1"/>
        <end position="18"/>
    </location>
</feature>